<gene>
    <name evidence="3" type="ORF">THAR02_09662</name>
</gene>
<reference evidence="4" key="1">
    <citation type="journal article" date="2015" name="Genome Announc.">
        <title>Draft whole-genome sequence of the biocontrol agent Trichoderma harzianum T6776.</title>
        <authorList>
            <person name="Baroncelli R."/>
            <person name="Piaggeschi G."/>
            <person name="Fiorini L."/>
            <person name="Bertolini E."/>
            <person name="Zapparata A."/>
            <person name="Pe M.E."/>
            <person name="Sarrocco S."/>
            <person name="Vannacci G."/>
        </authorList>
    </citation>
    <scope>NUCLEOTIDE SEQUENCE [LARGE SCALE GENOMIC DNA]</scope>
    <source>
        <strain evidence="4">T6776</strain>
    </source>
</reference>
<dbReference type="InterPro" id="IPR000073">
    <property type="entry name" value="AB_hydrolase_1"/>
</dbReference>
<proteinExistence type="inferred from homology"/>
<dbReference type="Gene3D" id="3.40.50.1820">
    <property type="entry name" value="alpha/beta hydrolase"/>
    <property type="match status" value="1"/>
</dbReference>
<dbReference type="SUPFAM" id="SSF53474">
    <property type="entry name" value="alpha/beta-Hydrolases"/>
    <property type="match status" value="1"/>
</dbReference>
<dbReference type="PANTHER" id="PTHR43039">
    <property type="entry name" value="ESTERASE-RELATED"/>
    <property type="match status" value="1"/>
</dbReference>
<sequence>MATPGNLYVTMQPHDGLSLDQFHEWYNNEHGPTRLRLPQIFSNGLRYRAADGKQPEFLAAYDVTDMAHLETETYLTLRANRSPREAATIGQVDVKRYFYDLVHVEESPPFMPVEKLTDDEAEGLVAVATEVTLKDTPEASDLFRKWFVEEHVGFMSKIPGWLRSRLFKTSSLEPDQPTKYLSFHDFAKENGLQEAEQNAATSSWSNDDFENSVASRNRRIYSLFYTFGPAPRDLDHLSRLPATASFTSSDSKTSTVAGPTPVITSFITTPDNLSIPYRLEGNPSPDAPTIAFCNSLLTSLHMWDAFIEILKVNRPLLRILRYDTRGRHSIPQPPVSATLDTLADDLLAILDALRIPKLHTLIGVSMGGATALKFALKYPARLHRLIACDFNASSSPANSQAWKDRVAMAEQDSGRGIKDLADRTVARWFHPASMEKPELVKFMTDMVAGNNVEGFKHSCTALSDYDMKPDMPASHLPCVFVVGEGDANGALVKAMDGFKGLYGDGTELRVVPNTGHLPMTEAPQAFWEAIQDVVYQL</sequence>
<dbReference type="EMBL" id="JOKZ01000444">
    <property type="protein sequence ID" value="KKO98232.1"/>
    <property type="molecule type" value="Genomic_DNA"/>
</dbReference>
<dbReference type="Pfam" id="PF00561">
    <property type="entry name" value="Abhydrolase_1"/>
    <property type="match status" value="1"/>
</dbReference>
<dbReference type="InterPro" id="IPR029058">
    <property type="entry name" value="AB_hydrolase_fold"/>
</dbReference>
<name>A0A0F9XC20_TRIHA</name>
<dbReference type="PRINTS" id="PR00111">
    <property type="entry name" value="ABHYDROLASE"/>
</dbReference>
<organism evidence="3 4">
    <name type="scientific">Trichoderma harzianum</name>
    <name type="common">Hypocrea lixii</name>
    <dbReference type="NCBI Taxonomy" id="5544"/>
    <lineage>
        <taxon>Eukaryota</taxon>
        <taxon>Fungi</taxon>
        <taxon>Dikarya</taxon>
        <taxon>Ascomycota</taxon>
        <taxon>Pezizomycotina</taxon>
        <taxon>Sordariomycetes</taxon>
        <taxon>Hypocreomycetidae</taxon>
        <taxon>Hypocreales</taxon>
        <taxon>Hypocreaceae</taxon>
        <taxon>Trichoderma</taxon>
    </lineage>
</organism>
<protein>
    <recommendedName>
        <fullName evidence="2">AB hydrolase-1 domain-containing protein</fullName>
    </recommendedName>
</protein>
<dbReference type="OMA" id="DWYNTEH"/>
<accession>A0A0F9XC20</accession>
<evidence type="ECO:0000259" key="2">
    <source>
        <dbReference type="Pfam" id="PF00561"/>
    </source>
</evidence>
<comment type="caution">
    <text evidence="3">The sequence shown here is derived from an EMBL/GenBank/DDBJ whole genome shotgun (WGS) entry which is preliminary data.</text>
</comment>
<dbReference type="AlphaFoldDB" id="A0A0F9XC20"/>
<comment type="similarity">
    <text evidence="1">Belongs to the AB hydrolase superfamily.</text>
</comment>
<evidence type="ECO:0000256" key="1">
    <source>
        <dbReference type="ARBA" id="ARBA00008645"/>
    </source>
</evidence>
<evidence type="ECO:0000313" key="4">
    <source>
        <dbReference type="Proteomes" id="UP000034112"/>
    </source>
</evidence>
<dbReference type="OrthoDB" id="2851338at2759"/>
<dbReference type="SMR" id="A0A0F9XC20"/>
<evidence type="ECO:0000313" key="3">
    <source>
        <dbReference type="EMBL" id="KKO98232.1"/>
    </source>
</evidence>
<dbReference type="Proteomes" id="UP000034112">
    <property type="component" value="Unassembled WGS sequence"/>
</dbReference>
<feature type="domain" description="AB hydrolase-1" evidence="2">
    <location>
        <begin position="288"/>
        <end position="405"/>
    </location>
</feature>